<reference evidence="1 2" key="1">
    <citation type="submission" date="2019-08" db="EMBL/GenBank/DDBJ databases">
        <title>Whole genome sequencing of chitin degrading bacteria Chitinophaga pinensis YS16.</title>
        <authorList>
            <person name="Singh R.P."/>
            <person name="Manchanda G."/>
            <person name="Maurya I.K."/>
            <person name="Joshi N.K."/>
            <person name="Srivastava A.K."/>
        </authorList>
    </citation>
    <scope>NUCLEOTIDE SEQUENCE [LARGE SCALE GENOMIC DNA]</scope>
    <source>
        <strain evidence="1 2">YS-16</strain>
    </source>
</reference>
<dbReference type="AlphaFoldDB" id="A0A5C6LJ77"/>
<evidence type="ECO:0000313" key="1">
    <source>
        <dbReference type="EMBL" id="TWV93658.1"/>
    </source>
</evidence>
<dbReference type="OrthoDB" id="1466170at2"/>
<dbReference type="EMBL" id="VOHS01000052">
    <property type="protein sequence ID" value="TWV93658.1"/>
    <property type="molecule type" value="Genomic_DNA"/>
</dbReference>
<evidence type="ECO:0000313" key="2">
    <source>
        <dbReference type="Proteomes" id="UP000318815"/>
    </source>
</evidence>
<gene>
    <name evidence="1" type="ORF">FEF09_26515</name>
</gene>
<keyword evidence="2" id="KW-1185">Reference proteome</keyword>
<organism evidence="1 2">
    <name type="scientific">Chitinophaga pinensis</name>
    <dbReference type="NCBI Taxonomy" id="79329"/>
    <lineage>
        <taxon>Bacteria</taxon>
        <taxon>Pseudomonadati</taxon>
        <taxon>Bacteroidota</taxon>
        <taxon>Chitinophagia</taxon>
        <taxon>Chitinophagales</taxon>
        <taxon>Chitinophagaceae</taxon>
        <taxon>Chitinophaga</taxon>
    </lineage>
</organism>
<name>A0A5C6LJ77_9BACT</name>
<sequence>MNVWTMVTDSSVHKERLAPFENVMSSNDSATILNGVGMRMRIDALDTLYAVLQRQGLQGRELQIAFMNAFETKQQDASIFAHEGRHSIDQIYFKKQFDEAPPKEREYRAKLSEIACADFPVFLLGKIISRTGPGGHGQANQMILEDVLHWMSRHPSDIHGYDPAIPAIKQIYRLSEAQIKTCFREIDPLYKDKYYSLFRLFTGSATAAFTA</sequence>
<dbReference type="RefSeq" id="WP_146307898.1">
    <property type="nucleotide sequence ID" value="NZ_VOHS01000052.1"/>
</dbReference>
<dbReference type="Proteomes" id="UP000318815">
    <property type="component" value="Unassembled WGS sequence"/>
</dbReference>
<accession>A0A5C6LJ77</accession>
<proteinExistence type="predicted"/>
<comment type="caution">
    <text evidence="1">The sequence shown here is derived from an EMBL/GenBank/DDBJ whole genome shotgun (WGS) entry which is preliminary data.</text>
</comment>
<protein>
    <submittedName>
        <fullName evidence="1">Uncharacterized protein</fullName>
    </submittedName>
</protein>